<dbReference type="InterPro" id="IPR017871">
    <property type="entry name" value="ABC_transporter-like_CS"/>
</dbReference>
<keyword evidence="5" id="KW-0547">Nucleotide-binding</keyword>
<dbReference type="InterPro" id="IPR000253">
    <property type="entry name" value="FHA_dom"/>
</dbReference>
<dbReference type="PANTHER" id="PTHR48041">
    <property type="entry name" value="ABC TRANSPORTER G FAMILY MEMBER 28"/>
    <property type="match status" value="1"/>
</dbReference>
<dbReference type="CDD" id="cd00060">
    <property type="entry name" value="FHA"/>
    <property type="match status" value="1"/>
</dbReference>
<dbReference type="SMART" id="SM00382">
    <property type="entry name" value="AAA"/>
    <property type="match status" value="1"/>
</dbReference>
<dbReference type="InterPro" id="IPR013525">
    <property type="entry name" value="ABC2_TM"/>
</dbReference>
<evidence type="ECO:0000256" key="5">
    <source>
        <dbReference type="ARBA" id="ARBA00022741"/>
    </source>
</evidence>
<dbReference type="InterPro" id="IPR008984">
    <property type="entry name" value="SMAD_FHA_dom_sf"/>
</dbReference>
<organism evidence="13 14">
    <name type="scientific">Williamsia sterculiae</name>
    <dbReference type="NCBI Taxonomy" id="1344003"/>
    <lineage>
        <taxon>Bacteria</taxon>
        <taxon>Bacillati</taxon>
        <taxon>Actinomycetota</taxon>
        <taxon>Actinomycetes</taxon>
        <taxon>Mycobacteriales</taxon>
        <taxon>Nocardiaceae</taxon>
        <taxon>Williamsia</taxon>
    </lineage>
</organism>
<feature type="domain" description="FHA" evidence="11">
    <location>
        <begin position="137"/>
        <end position="186"/>
    </location>
</feature>
<dbReference type="GO" id="GO:0016020">
    <property type="term" value="C:membrane"/>
    <property type="evidence" value="ECO:0007669"/>
    <property type="project" value="UniProtKB-SubCell"/>
</dbReference>
<feature type="transmembrane region" description="Helical" evidence="10">
    <location>
        <begin position="562"/>
        <end position="583"/>
    </location>
</feature>
<reference evidence="13 14" key="1">
    <citation type="submission" date="2017-01" db="EMBL/GenBank/DDBJ databases">
        <authorList>
            <person name="Mah S.A."/>
            <person name="Swanson W.J."/>
            <person name="Moy G.W."/>
            <person name="Vacquier V.D."/>
        </authorList>
    </citation>
    <scope>NUCLEOTIDE SEQUENCE [LARGE SCALE GENOMIC DNA]</scope>
    <source>
        <strain evidence="13 14">CPCC 203464</strain>
    </source>
</reference>
<evidence type="ECO:0000256" key="6">
    <source>
        <dbReference type="ARBA" id="ARBA00022840"/>
    </source>
</evidence>
<evidence type="ECO:0000256" key="7">
    <source>
        <dbReference type="ARBA" id="ARBA00022989"/>
    </source>
</evidence>
<dbReference type="SMART" id="SM00240">
    <property type="entry name" value="FHA"/>
    <property type="match status" value="2"/>
</dbReference>
<feature type="compositionally biased region" description="Pro residues" evidence="9">
    <location>
        <begin position="481"/>
        <end position="498"/>
    </location>
</feature>
<evidence type="ECO:0000256" key="4">
    <source>
        <dbReference type="ARBA" id="ARBA00022692"/>
    </source>
</evidence>
<feature type="transmembrane region" description="Helical" evidence="10">
    <location>
        <begin position="523"/>
        <end position="542"/>
    </location>
</feature>
<keyword evidence="2" id="KW-0813">Transport</keyword>
<keyword evidence="4 10" id="KW-0812">Transmembrane</keyword>
<accession>A0A1N7EMI2</accession>
<feature type="transmembrane region" description="Helical" evidence="10">
    <location>
        <begin position="745"/>
        <end position="764"/>
    </location>
</feature>
<dbReference type="Pfam" id="PF00498">
    <property type="entry name" value="FHA"/>
    <property type="match status" value="2"/>
</dbReference>
<evidence type="ECO:0000259" key="12">
    <source>
        <dbReference type="PROSITE" id="PS50893"/>
    </source>
</evidence>
<dbReference type="OrthoDB" id="9804819at2"/>
<dbReference type="AlphaFoldDB" id="A0A1N7EMI2"/>
<evidence type="ECO:0000256" key="10">
    <source>
        <dbReference type="SAM" id="Phobius"/>
    </source>
</evidence>
<feature type="transmembrane region" description="Helical" evidence="10">
    <location>
        <begin position="676"/>
        <end position="695"/>
    </location>
</feature>
<dbReference type="GO" id="GO:0140359">
    <property type="term" value="F:ABC-type transporter activity"/>
    <property type="evidence" value="ECO:0007669"/>
    <property type="project" value="InterPro"/>
</dbReference>
<evidence type="ECO:0000256" key="1">
    <source>
        <dbReference type="ARBA" id="ARBA00004141"/>
    </source>
</evidence>
<keyword evidence="3" id="KW-0597">Phosphoprotein</keyword>
<dbReference type="RefSeq" id="WP_083709411.1">
    <property type="nucleotide sequence ID" value="NZ_FTNT01000003.1"/>
</dbReference>
<dbReference type="SUPFAM" id="SSF49879">
    <property type="entry name" value="SMAD/FHA domain"/>
    <property type="match status" value="2"/>
</dbReference>
<dbReference type="PROSITE" id="PS50893">
    <property type="entry name" value="ABC_TRANSPORTER_2"/>
    <property type="match status" value="1"/>
</dbReference>
<comment type="subcellular location">
    <subcellularLocation>
        <location evidence="1">Membrane</location>
        <topology evidence="1">Multi-pass membrane protein</topology>
    </subcellularLocation>
</comment>
<keyword evidence="14" id="KW-1185">Reference proteome</keyword>
<keyword evidence="8 10" id="KW-0472">Membrane</keyword>
<dbReference type="STRING" id="1344003.SAMN05445060_1465"/>
<evidence type="ECO:0000313" key="13">
    <source>
        <dbReference type="EMBL" id="SIR89274.1"/>
    </source>
</evidence>
<feature type="domain" description="ABC transporter" evidence="12">
    <location>
        <begin position="229"/>
        <end position="461"/>
    </location>
</feature>
<evidence type="ECO:0000259" key="11">
    <source>
        <dbReference type="PROSITE" id="PS50006"/>
    </source>
</evidence>
<sequence length="770" mass="81015">MNAPSAGPALRLAVDGVEQQVPPAGPITVGRTPENSVTVVHPLVSRRHLVIEWRHDTWIVVDTDSTNGFFLDGSRHHSVPITGRCRLRLGDPTTGPVVDLQPVGGVRRPVDHVVPAAPHLQALPGDPSAPIPVVGVATIGRTPDNDVVVGDVLASRTHARVQVCPTGLVIEDLGSVNGTFVDGTRVERHLLRDGAVVTIGNSDFVVTGHALRPGPPPATTADGSPPRGLQVSGIGVTVDNRPLVQDVGFDAAVGTLTAIIGPSGAGKSTVSRVVAGLVAPTVGTVHFEGRGVHADYQALRTRIGMVPQDDVLHRQLTLVQGLRYAAELRLPPDMTAADRERVVAGVLAELQLTEHAHTRVDRLSGGQRKRASVATELLTGPSLLILDEPTSGLDPALDRQVMTMLRRLADAGRVVLVVTHSVSHLSMCDQVVLLAAGGRTAFCGPPRTVGVAMGTDDWAEIFAYVTARPDDAHLRHRNRLRPPPAPPPESPDGPPTPTPQTGVLRQASTVARRQLRLVLADRGYLIFLTALPVVLGALSLVIPGHAGFTVNGADSAGESVQVLVVLVVGAAFMGTALTVRDLVGERPMFERERAVGLRVGSYLLAKAVVYGVVAGVQVGVMVVIAYLGRGIPGPGVLLPGPVELFVDIGLLACVGVAVGLAISAVARSAEQTMPPLVLVVMVQLVFCAGLFPIAGRPGLEQVSWLFPTRWGYASAAATVDLRRLSPLSPPTAHEALWDHRVATVLVAWLVLAIMGSALLGFTWGRLCRTR</sequence>
<dbReference type="GO" id="GO:0016887">
    <property type="term" value="F:ATP hydrolysis activity"/>
    <property type="evidence" value="ECO:0007669"/>
    <property type="project" value="InterPro"/>
</dbReference>
<name>A0A1N7EMI2_9NOCA</name>
<dbReference type="Proteomes" id="UP000186218">
    <property type="component" value="Unassembled WGS sequence"/>
</dbReference>
<proteinExistence type="predicted"/>
<dbReference type="EMBL" id="FTNT01000003">
    <property type="protein sequence ID" value="SIR89274.1"/>
    <property type="molecule type" value="Genomic_DNA"/>
</dbReference>
<dbReference type="InterPro" id="IPR027417">
    <property type="entry name" value="P-loop_NTPase"/>
</dbReference>
<dbReference type="PROSITE" id="PS50006">
    <property type="entry name" value="FHA_DOMAIN"/>
    <property type="match status" value="2"/>
</dbReference>
<feature type="transmembrane region" description="Helical" evidence="10">
    <location>
        <begin position="648"/>
        <end position="669"/>
    </location>
</feature>
<dbReference type="Gene3D" id="2.60.200.20">
    <property type="match status" value="2"/>
</dbReference>
<gene>
    <name evidence="13" type="ORF">SAMN05445060_1465</name>
</gene>
<dbReference type="InterPro" id="IPR003439">
    <property type="entry name" value="ABC_transporter-like_ATP-bd"/>
</dbReference>
<dbReference type="PANTHER" id="PTHR48041:SF139">
    <property type="entry name" value="PROTEIN SCARLET"/>
    <property type="match status" value="1"/>
</dbReference>
<dbReference type="InterPro" id="IPR003593">
    <property type="entry name" value="AAA+_ATPase"/>
</dbReference>
<feature type="transmembrane region" description="Helical" evidence="10">
    <location>
        <begin position="603"/>
        <end position="628"/>
    </location>
</feature>
<evidence type="ECO:0000313" key="14">
    <source>
        <dbReference type="Proteomes" id="UP000186218"/>
    </source>
</evidence>
<dbReference type="GO" id="GO:0005524">
    <property type="term" value="F:ATP binding"/>
    <property type="evidence" value="ECO:0007669"/>
    <property type="project" value="UniProtKB-KW"/>
</dbReference>
<dbReference type="PROSITE" id="PS00211">
    <property type="entry name" value="ABC_TRANSPORTER_1"/>
    <property type="match status" value="1"/>
</dbReference>
<dbReference type="InterPro" id="IPR050352">
    <property type="entry name" value="ABCG_transporters"/>
</dbReference>
<keyword evidence="7 10" id="KW-1133">Transmembrane helix</keyword>
<evidence type="ECO:0000256" key="2">
    <source>
        <dbReference type="ARBA" id="ARBA00022448"/>
    </source>
</evidence>
<dbReference type="Pfam" id="PF00005">
    <property type="entry name" value="ABC_tran"/>
    <property type="match status" value="1"/>
</dbReference>
<evidence type="ECO:0000256" key="8">
    <source>
        <dbReference type="ARBA" id="ARBA00023136"/>
    </source>
</evidence>
<feature type="domain" description="FHA" evidence="11">
    <location>
        <begin position="27"/>
        <end position="76"/>
    </location>
</feature>
<keyword evidence="6" id="KW-0067">ATP-binding</keyword>
<evidence type="ECO:0000256" key="9">
    <source>
        <dbReference type="SAM" id="MobiDB-lite"/>
    </source>
</evidence>
<dbReference type="Pfam" id="PF01061">
    <property type="entry name" value="ABC2_membrane"/>
    <property type="match status" value="1"/>
</dbReference>
<dbReference type="Gene3D" id="3.40.50.300">
    <property type="entry name" value="P-loop containing nucleotide triphosphate hydrolases"/>
    <property type="match status" value="1"/>
</dbReference>
<dbReference type="SUPFAM" id="SSF52540">
    <property type="entry name" value="P-loop containing nucleoside triphosphate hydrolases"/>
    <property type="match status" value="1"/>
</dbReference>
<feature type="region of interest" description="Disordered" evidence="9">
    <location>
        <begin position="473"/>
        <end position="505"/>
    </location>
</feature>
<protein>
    <submittedName>
        <fullName evidence="13">FHA modulated ABC efflux pump with fused ATPase and integral membrane subunits</fullName>
    </submittedName>
</protein>
<evidence type="ECO:0000256" key="3">
    <source>
        <dbReference type="ARBA" id="ARBA00022553"/>
    </source>
</evidence>